<dbReference type="EMBL" id="BAAABY010000023">
    <property type="protein sequence ID" value="GAA0463672.1"/>
    <property type="molecule type" value="Genomic_DNA"/>
</dbReference>
<gene>
    <name evidence="1" type="ORF">GCM10010361_29480</name>
</gene>
<accession>A0ABP3JTH0</accession>
<evidence type="ECO:0000313" key="1">
    <source>
        <dbReference type="EMBL" id="GAA0463672.1"/>
    </source>
</evidence>
<keyword evidence="2" id="KW-1185">Reference proteome</keyword>
<dbReference type="Proteomes" id="UP001500909">
    <property type="component" value="Unassembled WGS sequence"/>
</dbReference>
<sequence length="99" mass="9964">MGDPSSPFCDPSGAVLGDPVQLGEQAAAFHEFAERALFFDPAAGEDDDAVGGVHDIVTAAGPAQSDVLAGGHRPLRVVLRHQADARAASASTAGSRAAI</sequence>
<protein>
    <submittedName>
        <fullName evidence="1">Uncharacterized protein</fullName>
    </submittedName>
</protein>
<reference evidence="2" key="1">
    <citation type="journal article" date="2019" name="Int. J. Syst. Evol. Microbiol.">
        <title>The Global Catalogue of Microorganisms (GCM) 10K type strain sequencing project: providing services to taxonomists for standard genome sequencing and annotation.</title>
        <authorList>
            <consortium name="The Broad Institute Genomics Platform"/>
            <consortium name="The Broad Institute Genome Sequencing Center for Infectious Disease"/>
            <person name="Wu L."/>
            <person name="Ma J."/>
        </authorList>
    </citation>
    <scope>NUCLEOTIDE SEQUENCE [LARGE SCALE GENOMIC DNA]</scope>
    <source>
        <strain evidence="2">JCM 4805</strain>
    </source>
</reference>
<proteinExistence type="predicted"/>
<dbReference type="RefSeq" id="WP_346095387.1">
    <property type="nucleotide sequence ID" value="NZ_BAAABY010000023.1"/>
</dbReference>
<organism evidence="1 2">
    <name type="scientific">Streptomyces olivaceiscleroticus</name>
    <dbReference type="NCBI Taxonomy" id="68245"/>
    <lineage>
        <taxon>Bacteria</taxon>
        <taxon>Bacillati</taxon>
        <taxon>Actinomycetota</taxon>
        <taxon>Actinomycetes</taxon>
        <taxon>Kitasatosporales</taxon>
        <taxon>Streptomycetaceae</taxon>
        <taxon>Streptomyces</taxon>
    </lineage>
</organism>
<name>A0ABP3JTH0_9ACTN</name>
<comment type="caution">
    <text evidence="1">The sequence shown here is derived from an EMBL/GenBank/DDBJ whole genome shotgun (WGS) entry which is preliminary data.</text>
</comment>
<evidence type="ECO:0000313" key="2">
    <source>
        <dbReference type="Proteomes" id="UP001500909"/>
    </source>
</evidence>